<dbReference type="UniPathway" id="UPA00074">
    <property type="reaction ID" value="UER00942"/>
</dbReference>
<dbReference type="InterPro" id="IPR016185">
    <property type="entry name" value="PreATP-grasp_dom_sf"/>
</dbReference>
<evidence type="ECO:0000313" key="11">
    <source>
        <dbReference type="EMBL" id="GBG94759.1"/>
    </source>
</evidence>
<dbReference type="GO" id="GO:0006189">
    <property type="term" value="P:'de novo' IMP biosynthetic process"/>
    <property type="evidence" value="ECO:0007669"/>
    <property type="project" value="UniProtKB-UniRule"/>
</dbReference>
<feature type="binding site" evidence="8">
    <location>
        <begin position="156"/>
        <end position="162"/>
    </location>
    <ligand>
        <name>ATP</name>
        <dbReference type="ChEBI" id="CHEBI:30616"/>
    </ligand>
</feature>
<feature type="binding site" evidence="8">
    <location>
        <position position="217"/>
    </location>
    <ligand>
        <name>ATP</name>
        <dbReference type="ChEBI" id="CHEBI:30616"/>
    </ligand>
</feature>
<name>A0A401ITB6_9LACO</name>
<keyword evidence="6 8" id="KW-0067">ATP-binding</keyword>
<dbReference type="SUPFAM" id="SSF56059">
    <property type="entry name" value="Glutathione synthetase ATP-binding domain-like"/>
    <property type="match status" value="1"/>
</dbReference>
<dbReference type="EC" id="6.3.4.18" evidence="8 9"/>
<keyword evidence="4 8" id="KW-0547">Nucleotide-binding</keyword>
<dbReference type="AlphaFoldDB" id="A0A401ITB6"/>
<gene>
    <name evidence="8 9 11" type="primary">purK</name>
    <name evidence="11" type="ORF">LFYK43_12180</name>
</gene>
<dbReference type="GO" id="GO:0005524">
    <property type="term" value="F:ATP binding"/>
    <property type="evidence" value="ECO:0007669"/>
    <property type="project" value="UniProtKB-UniRule"/>
</dbReference>
<dbReference type="GO" id="GO:0034028">
    <property type="term" value="F:5-(carboxyamino)imidazole ribonucleotide synthase activity"/>
    <property type="evidence" value="ECO:0007669"/>
    <property type="project" value="UniProtKB-UniRule"/>
</dbReference>
<dbReference type="PROSITE" id="PS50975">
    <property type="entry name" value="ATP_GRASP"/>
    <property type="match status" value="1"/>
</dbReference>
<dbReference type="FunFam" id="3.30.1490.20:FF:000015">
    <property type="entry name" value="N5-carboxyaminoimidazole ribonucleotide synthase"/>
    <property type="match status" value="1"/>
</dbReference>
<dbReference type="NCBIfam" id="TIGR01161">
    <property type="entry name" value="purK"/>
    <property type="match status" value="1"/>
</dbReference>
<comment type="catalytic activity">
    <reaction evidence="8 9">
        <text>5-amino-1-(5-phospho-beta-D-ribosyl)imidazole + hydrogencarbonate + ATP = 5-carboxyamino-1-(5-phospho-D-ribosyl)imidazole + ADP + phosphate + 2 H(+)</text>
        <dbReference type="Rhea" id="RHEA:19317"/>
        <dbReference type="ChEBI" id="CHEBI:15378"/>
        <dbReference type="ChEBI" id="CHEBI:17544"/>
        <dbReference type="ChEBI" id="CHEBI:30616"/>
        <dbReference type="ChEBI" id="CHEBI:43474"/>
        <dbReference type="ChEBI" id="CHEBI:58730"/>
        <dbReference type="ChEBI" id="CHEBI:137981"/>
        <dbReference type="ChEBI" id="CHEBI:456216"/>
        <dbReference type="EC" id="6.3.4.18"/>
    </reaction>
</comment>
<dbReference type="GO" id="GO:0004638">
    <property type="term" value="F:phosphoribosylaminoimidazole carboxylase activity"/>
    <property type="evidence" value="ECO:0007669"/>
    <property type="project" value="InterPro"/>
</dbReference>
<accession>A0A401ITB6</accession>
<keyword evidence="7" id="KW-0464">Manganese</keyword>
<keyword evidence="3 8" id="KW-0436">Ligase</keyword>
<dbReference type="NCBIfam" id="NF004679">
    <property type="entry name" value="PRK06019.1-5"/>
    <property type="match status" value="1"/>
</dbReference>
<comment type="subunit">
    <text evidence="8 9">Homodimer.</text>
</comment>
<evidence type="ECO:0000256" key="3">
    <source>
        <dbReference type="ARBA" id="ARBA00022598"/>
    </source>
</evidence>
<evidence type="ECO:0000256" key="1">
    <source>
        <dbReference type="ARBA" id="ARBA00001936"/>
    </source>
</evidence>
<evidence type="ECO:0000256" key="9">
    <source>
        <dbReference type="RuleBase" id="RU361200"/>
    </source>
</evidence>
<dbReference type="PANTHER" id="PTHR11609:SF5">
    <property type="entry name" value="PHOSPHORIBOSYLAMINOIMIDAZOLE CARBOXYLASE"/>
    <property type="match status" value="1"/>
</dbReference>
<feature type="domain" description="ATP-grasp" evidence="10">
    <location>
        <begin position="115"/>
        <end position="301"/>
    </location>
</feature>
<feature type="binding site" evidence="8">
    <location>
        <position position="111"/>
    </location>
    <ligand>
        <name>ATP</name>
        <dbReference type="ChEBI" id="CHEBI:30616"/>
    </ligand>
</feature>
<dbReference type="Pfam" id="PF02222">
    <property type="entry name" value="ATP-grasp"/>
    <property type="match status" value="1"/>
</dbReference>
<comment type="caution">
    <text evidence="11">The sequence shown here is derived from an EMBL/GenBank/DDBJ whole genome shotgun (WGS) entry which is preliminary data.</text>
</comment>
<keyword evidence="5 8" id="KW-0658">Purine biosynthesis</keyword>
<comment type="cofactor">
    <cofactor evidence="2">
        <name>Mg(2+)</name>
        <dbReference type="ChEBI" id="CHEBI:18420"/>
    </cofactor>
</comment>
<sequence>MRRALIKTILPPATIGIVGGGQLGQMMALSAKAMGYRVGILDPTPNAPAAQVADFQITAEYDDQAALLQLAQRSAVLTYEFENAAEETLQKASQYAELPQGVELLHITGQRLREKTFLKNAQIPVTNFASVTDEASLKQAIAQVGYPALLKTVSGGYDGHGQLDINAPADLDKAAKLYTKVPCILEARQKFQAEASVMVTRDLHQQIQTFPLVTNQHKNHILHTTIAADQFSELLQQKAQVYAERIAEQLDLYGVLGIEFFVINDQDLVVNELAPRPHNSGHYTIEACNISQFEAHIRSICGLPIPQIVQYKPAVMRNLLGEDLNLARKLLIDHPEWHFHDYGKAEIRPQRKLGHITVLGSDVDQLLETTAMLKGEN</sequence>
<evidence type="ECO:0000313" key="12">
    <source>
        <dbReference type="Proteomes" id="UP000286848"/>
    </source>
</evidence>
<evidence type="ECO:0000256" key="2">
    <source>
        <dbReference type="ARBA" id="ARBA00001946"/>
    </source>
</evidence>
<dbReference type="HAMAP" id="MF_01928">
    <property type="entry name" value="PurK"/>
    <property type="match status" value="1"/>
</dbReference>
<evidence type="ECO:0000259" key="10">
    <source>
        <dbReference type="PROSITE" id="PS50975"/>
    </source>
</evidence>
<dbReference type="Gene3D" id="3.30.470.20">
    <property type="entry name" value="ATP-grasp fold, B domain"/>
    <property type="match status" value="1"/>
</dbReference>
<comment type="function">
    <text evidence="9">Catalyzes the ATP-dependent conversion of 5-aminoimidazole ribonucleotide (AIR) and HCO(3)- to N5-carboxyaminoimidazole ribonucleotide (N5-CAIR).</text>
</comment>
<keyword evidence="12" id="KW-1185">Reference proteome</keyword>
<dbReference type="InterPro" id="IPR011761">
    <property type="entry name" value="ATP-grasp"/>
</dbReference>
<dbReference type="InterPro" id="IPR005875">
    <property type="entry name" value="PurK"/>
</dbReference>
<dbReference type="Proteomes" id="UP000286848">
    <property type="component" value="Unassembled WGS sequence"/>
</dbReference>
<dbReference type="InterPro" id="IPR011054">
    <property type="entry name" value="Rudment_hybrid_motif"/>
</dbReference>
<dbReference type="OrthoDB" id="9804625at2"/>
<comment type="function">
    <text evidence="8">Catalyzes the ATP-dependent conversion of 5-aminoimidazole ribonucleotide (AIR) and HCO(3)(-) to N5-carboxyaminoimidazole ribonucleotide (N5-CAIR).</text>
</comment>
<feature type="binding site" evidence="8">
    <location>
        <position position="194"/>
    </location>
    <ligand>
        <name>ATP</name>
        <dbReference type="ChEBI" id="CHEBI:30616"/>
    </ligand>
</feature>
<comment type="cofactor">
    <cofactor evidence="1">
        <name>Mn(2+)</name>
        <dbReference type="ChEBI" id="CHEBI:29035"/>
    </cofactor>
</comment>
<dbReference type="Gene3D" id="3.40.50.20">
    <property type="match status" value="1"/>
</dbReference>
<dbReference type="InterPro" id="IPR054350">
    <property type="entry name" value="PurT/PurK_preATP-grasp"/>
</dbReference>
<dbReference type="InterPro" id="IPR013815">
    <property type="entry name" value="ATP_grasp_subdomain_1"/>
</dbReference>
<evidence type="ECO:0000256" key="6">
    <source>
        <dbReference type="ARBA" id="ARBA00022840"/>
    </source>
</evidence>
<comment type="pathway">
    <text evidence="8 9">Purine metabolism; IMP biosynthesis via de novo pathway; 5-amino-1-(5-phospho-D-ribosyl)imidazole-4-carboxylate from 5-amino-1-(5-phospho-D-ribosyl)imidazole (N5-CAIR route): step 1/2.</text>
</comment>
<dbReference type="InterPro" id="IPR040686">
    <property type="entry name" value="PurK_C"/>
</dbReference>
<dbReference type="GO" id="GO:0005829">
    <property type="term" value="C:cytosol"/>
    <property type="evidence" value="ECO:0007669"/>
    <property type="project" value="TreeGrafter"/>
</dbReference>
<dbReference type="Gene3D" id="3.30.1490.20">
    <property type="entry name" value="ATP-grasp fold, A domain"/>
    <property type="match status" value="1"/>
</dbReference>
<evidence type="ECO:0000256" key="4">
    <source>
        <dbReference type="ARBA" id="ARBA00022741"/>
    </source>
</evidence>
<dbReference type="SUPFAM" id="SSF51246">
    <property type="entry name" value="Rudiment single hybrid motif"/>
    <property type="match status" value="1"/>
</dbReference>
<dbReference type="EMBL" id="BFFP01000017">
    <property type="protein sequence ID" value="GBG94759.1"/>
    <property type="molecule type" value="Genomic_DNA"/>
</dbReference>
<evidence type="ECO:0000256" key="8">
    <source>
        <dbReference type="HAMAP-Rule" id="MF_01928"/>
    </source>
</evidence>
<dbReference type="GO" id="GO:0046872">
    <property type="term" value="F:metal ion binding"/>
    <property type="evidence" value="ECO:0007669"/>
    <property type="project" value="InterPro"/>
</dbReference>
<comment type="similarity">
    <text evidence="8 9">Belongs to the PurK/PurT family.</text>
</comment>
<dbReference type="NCBIfam" id="NF004675">
    <property type="entry name" value="PRK06019.1-1"/>
    <property type="match status" value="1"/>
</dbReference>
<dbReference type="PANTHER" id="PTHR11609">
    <property type="entry name" value="PURINE BIOSYNTHESIS PROTEIN 6/7, PUR6/7"/>
    <property type="match status" value="1"/>
</dbReference>
<dbReference type="Pfam" id="PF17769">
    <property type="entry name" value="PurK_C"/>
    <property type="match status" value="1"/>
</dbReference>
<feature type="binding site" evidence="8">
    <location>
        <position position="151"/>
    </location>
    <ligand>
        <name>ATP</name>
        <dbReference type="ChEBI" id="CHEBI:30616"/>
    </ligand>
</feature>
<dbReference type="NCBIfam" id="NF004676">
    <property type="entry name" value="PRK06019.1-2"/>
    <property type="match status" value="1"/>
</dbReference>
<dbReference type="Pfam" id="PF22660">
    <property type="entry name" value="RS_preATP-grasp-like"/>
    <property type="match status" value="1"/>
</dbReference>
<dbReference type="SUPFAM" id="SSF52440">
    <property type="entry name" value="PreATP-grasp domain"/>
    <property type="match status" value="1"/>
</dbReference>
<reference evidence="11 12" key="1">
    <citation type="journal article" date="2019" name="Int. J. Syst. Evol. Microbiol.">
        <title>Lactobacillus salitolerans sp. nov., a novel lactic acid bacterium isolated from spent mushroom substrates.</title>
        <authorList>
            <person name="Tohno M."/>
            <person name="Tanizawa Y."/>
            <person name="Kojima Y."/>
            <person name="Sakamoto M."/>
            <person name="Nakamura Y."/>
            <person name="Ohkuma M."/>
            <person name="Kobayashi H."/>
        </authorList>
    </citation>
    <scope>NUCLEOTIDE SEQUENCE [LARGE SCALE GENOMIC DNA]</scope>
    <source>
        <strain evidence="11 12">YK43</strain>
    </source>
</reference>
<comment type="caution">
    <text evidence="8">Lacks conserved residue(s) required for the propagation of feature annotation.</text>
</comment>
<feature type="binding site" evidence="8">
    <location>
        <begin position="271"/>
        <end position="272"/>
    </location>
    <ligand>
        <name>ATP</name>
        <dbReference type="ChEBI" id="CHEBI:30616"/>
    </ligand>
</feature>
<protein>
    <recommendedName>
        <fullName evidence="8 9">N5-carboxyaminoimidazole ribonucleotide synthase</fullName>
        <shortName evidence="8 9">N5-CAIR synthase</shortName>
        <ecNumber evidence="8 9">6.3.4.18</ecNumber>
    </recommendedName>
    <alternativeName>
        <fullName evidence="8 9">5-(carboxyamino)imidazole ribonucleotide synthetase</fullName>
    </alternativeName>
</protein>
<evidence type="ECO:0000256" key="5">
    <source>
        <dbReference type="ARBA" id="ARBA00022755"/>
    </source>
</evidence>
<proteinExistence type="inferred from homology"/>
<dbReference type="FunFam" id="3.40.50.20:FF:000016">
    <property type="entry name" value="N5-carboxyaminoimidazole ribonucleotide synthase"/>
    <property type="match status" value="1"/>
</dbReference>
<organism evidence="11 12">
    <name type="scientific">Ligilactobacillus salitolerans</name>
    <dbReference type="NCBI Taxonomy" id="1808352"/>
    <lineage>
        <taxon>Bacteria</taxon>
        <taxon>Bacillati</taxon>
        <taxon>Bacillota</taxon>
        <taxon>Bacilli</taxon>
        <taxon>Lactobacillales</taxon>
        <taxon>Lactobacillaceae</taxon>
        <taxon>Ligilactobacillus</taxon>
    </lineage>
</organism>
<evidence type="ECO:0000256" key="7">
    <source>
        <dbReference type="ARBA" id="ARBA00023211"/>
    </source>
</evidence>
<dbReference type="InterPro" id="IPR003135">
    <property type="entry name" value="ATP-grasp_carboxylate-amine"/>
</dbReference>